<keyword evidence="1" id="KW-0472">Membrane</keyword>
<evidence type="ECO:0000313" key="3">
    <source>
        <dbReference type="Proteomes" id="UP000032049"/>
    </source>
</evidence>
<sequence>MYNNFIYQNRTIMLKTKYICLVIFAVLILFSCKKDLGNYTYTEVNKVEFTTLGSNDTVTAIYGTRFMLKPEIKSTMDQGSDTSRYSYTWVYEGPNGLGGNATYTYAKTKNLDVVMGLAPMGYTFYYTVTDRTTGIKFIKRFQLNVKNEINEGWLLNTEVGGTARLDMLSKKSDGNFTLITDLLKTTASGLELKGKPVMVYTYSTGLLIGPDKISYGLYVGTDQTTTKINPETFKWTKTMDLKYEMFGAIPTGFYADLIRQAGSNAAYMLGKGNVYYYFRALNIYYATPVNYIDIDKKSFTVAPFVANDETSSEVPAILYDQTNKRFVKHIYPAASSTTIPDPADKLFSFSTGKDLLFMNWVGFNGGEVFAVLKDPASEKRYLARFNSQTNAQSYYAEITGTGIARAEQYAISPDLGYLFYNVGSKVYEYDMSLKTTKLMLDKGNAGISLLKFQNYKSFKYKDGNKLIVCSYDPSGVDGSNGTMEQFIVPPLNADLQLSQSFTGMGKIQSINYRER</sequence>
<dbReference type="InterPro" id="IPR032183">
    <property type="entry name" value="PKD-like"/>
</dbReference>
<keyword evidence="1" id="KW-1133">Transmembrane helix</keyword>
<dbReference type="Pfam" id="PF16407">
    <property type="entry name" value="PKD_2"/>
    <property type="match status" value="1"/>
</dbReference>
<keyword evidence="1" id="KW-0812">Transmembrane</keyword>
<comment type="caution">
    <text evidence="2">The sequence shown here is derived from an EMBL/GenBank/DDBJ whole genome shotgun (WGS) entry which is preliminary data.</text>
</comment>
<dbReference type="EMBL" id="JXRA01000157">
    <property type="protein sequence ID" value="KIO74605.1"/>
    <property type="molecule type" value="Genomic_DNA"/>
</dbReference>
<keyword evidence="3" id="KW-1185">Reference proteome</keyword>
<evidence type="ECO:0008006" key="4">
    <source>
        <dbReference type="Google" id="ProtNLM"/>
    </source>
</evidence>
<proteinExistence type="predicted"/>
<dbReference type="AlphaFoldDB" id="A0A0D0GEK7"/>
<dbReference type="STRING" id="1503925.TH53_25435"/>
<protein>
    <recommendedName>
        <fullName evidence="4">PKD-like family protein</fullName>
    </recommendedName>
</protein>
<name>A0A0D0GEK7_9SPHI</name>
<dbReference type="Proteomes" id="UP000032049">
    <property type="component" value="Unassembled WGS sequence"/>
</dbReference>
<evidence type="ECO:0000256" key="1">
    <source>
        <dbReference type="SAM" id="Phobius"/>
    </source>
</evidence>
<feature type="transmembrane region" description="Helical" evidence="1">
    <location>
        <begin position="12"/>
        <end position="30"/>
    </location>
</feature>
<organism evidence="2 3">
    <name type="scientific">Pedobacter lusitanus</name>
    <dbReference type="NCBI Taxonomy" id="1503925"/>
    <lineage>
        <taxon>Bacteria</taxon>
        <taxon>Pseudomonadati</taxon>
        <taxon>Bacteroidota</taxon>
        <taxon>Sphingobacteriia</taxon>
        <taxon>Sphingobacteriales</taxon>
        <taxon>Sphingobacteriaceae</taxon>
        <taxon>Pedobacter</taxon>
    </lineage>
</organism>
<reference evidence="2 3" key="1">
    <citation type="submission" date="2015-01" db="EMBL/GenBank/DDBJ databases">
        <title>Draft genome sequence of Pedobacter sp. NL19 isolated from sludge of an effluent treatment pond in an abandoned uranium mine.</title>
        <authorList>
            <person name="Santos T."/>
            <person name="Caetano T."/>
            <person name="Covas C."/>
            <person name="Cruz A."/>
            <person name="Mendo S."/>
        </authorList>
    </citation>
    <scope>NUCLEOTIDE SEQUENCE [LARGE SCALE GENOMIC DNA]</scope>
    <source>
        <strain evidence="2 3">NL19</strain>
    </source>
</reference>
<gene>
    <name evidence="2" type="ORF">TH53_25435</name>
</gene>
<accession>A0A0D0GEK7</accession>
<evidence type="ECO:0000313" key="2">
    <source>
        <dbReference type="EMBL" id="KIO74605.1"/>
    </source>
</evidence>